<evidence type="ECO:0000259" key="2">
    <source>
        <dbReference type="SMART" id="SM00233"/>
    </source>
</evidence>
<dbReference type="Proteomes" id="UP001652580">
    <property type="component" value="Chromosome 2"/>
</dbReference>
<reference evidence="4" key="2">
    <citation type="submission" date="2025-08" db="UniProtKB">
        <authorList>
            <consortium name="RefSeq"/>
        </authorList>
    </citation>
    <scope>IDENTIFICATION</scope>
</reference>
<evidence type="ECO:0000313" key="4">
    <source>
        <dbReference type="RefSeq" id="XP_057397715.1"/>
    </source>
</evidence>
<evidence type="ECO:0000256" key="1">
    <source>
        <dbReference type="SAM" id="MobiDB-lite"/>
    </source>
</evidence>
<proteinExistence type="predicted"/>
<feature type="compositionally biased region" description="Pro residues" evidence="1">
    <location>
        <begin position="232"/>
        <end position="244"/>
    </location>
</feature>
<dbReference type="InterPro" id="IPR039111">
    <property type="entry name" value="STAP1/STAP2"/>
</dbReference>
<dbReference type="Gene3D" id="2.30.29.30">
    <property type="entry name" value="Pleckstrin-homology domain (PH domain)/Phosphotyrosine-binding domain (PTB)"/>
    <property type="match status" value="1"/>
</dbReference>
<dbReference type="InterPro" id="IPR011993">
    <property type="entry name" value="PH-like_dom_sf"/>
</dbReference>
<name>A0ABM3T6J0_BALAC</name>
<feature type="region of interest" description="Disordered" evidence="1">
    <location>
        <begin position="226"/>
        <end position="270"/>
    </location>
</feature>
<feature type="region of interest" description="Disordered" evidence="1">
    <location>
        <begin position="1"/>
        <end position="21"/>
    </location>
</feature>
<evidence type="ECO:0000313" key="3">
    <source>
        <dbReference type="Proteomes" id="UP001652580"/>
    </source>
</evidence>
<dbReference type="SMART" id="SM00233">
    <property type="entry name" value="PH"/>
    <property type="match status" value="1"/>
</dbReference>
<dbReference type="SUPFAM" id="SSF50729">
    <property type="entry name" value="PH domain-like"/>
    <property type="match status" value="1"/>
</dbReference>
<protein>
    <submittedName>
        <fullName evidence="4">Signal-transducing adaptor protein 2 isoform X3</fullName>
    </submittedName>
</protein>
<dbReference type="RefSeq" id="XP_057397715.1">
    <property type="nucleotide sequence ID" value="XM_057541732.1"/>
</dbReference>
<dbReference type="PANTHER" id="PTHR16186">
    <property type="entry name" value="SIGNAL-TRANSDUCING ADAPTOR PROTEIN-RELATED"/>
    <property type="match status" value="1"/>
</dbReference>
<dbReference type="InterPro" id="IPR001849">
    <property type="entry name" value="PH_domain"/>
</dbReference>
<dbReference type="PANTHER" id="PTHR16186:SF11">
    <property type="entry name" value="SIGNAL-TRANSDUCING ADAPTOR PROTEIN 2"/>
    <property type="match status" value="1"/>
</dbReference>
<dbReference type="GeneID" id="103016003"/>
<keyword evidence="3" id="KW-1185">Reference proteome</keyword>
<accession>A0ABM3T6J0</accession>
<reference evidence="3" key="1">
    <citation type="submission" date="2025-05" db="UniProtKB">
        <authorList>
            <consortium name="RefSeq"/>
        </authorList>
    </citation>
    <scope>NUCLEOTIDE SEQUENCE [LARGE SCALE GENOMIC DNA]</scope>
</reference>
<feature type="domain" description="PH" evidence="2">
    <location>
        <begin position="20"/>
        <end position="120"/>
    </location>
</feature>
<gene>
    <name evidence="4" type="primary">STAP2</name>
</gene>
<sequence>MALALRPPRVPKPKSGLPSHYHESFLEKKGPRDRDYKKFWAGLQGLTLYFYNSYRDSQYMEKLDLGVFVKLTDESPWGSSHDPGTHFCLVLRHQEIKFKVESLESREMWKGFILTVVELRVPSNLTLLPGHLYMMAEALAKEEARRALEMPSTPVVQHYKVKREGPKYVIDVKEPFSCTSLDAVVNYFVSHSNKKLMPFLLDDDYEKVIGYVEADKENGESVWVTASAPSAPSAPGPGPAPPRGGPKQLPPSSIAPVSSQDKLPPLLNQDENYVIPTGDAPAANYVNQDVPSPSRPVVPKPRKLAMFQAKPPIVPMSEPKKGLNSGLARKLAVSSAQAFSSPTTGLADVTAELKGKLQRRLALEHAAECTGDQRANLQAWRVSQADPSSQN</sequence>
<organism evidence="3 4">
    <name type="scientific">Balaenoptera acutorostrata</name>
    <name type="common">Common minke whale</name>
    <name type="synonym">Balaena rostrata</name>
    <dbReference type="NCBI Taxonomy" id="9767"/>
    <lineage>
        <taxon>Eukaryota</taxon>
        <taxon>Metazoa</taxon>
        <taxon>Chordata</taxon>
        <taxon>Craniata</taxon>
        <taxon>Vertebrata</taxon>
        <taxon>Euteleostomi</taxon>
        <taxon>Mammalia</taxon>
        <taxon>Eutheria</taxon>
        <taxon>Laurasiatheria</taxon>
        <taxon>Artiodactyla</taxon>
        <taxon>Whippomorpha</taxon>
        <taxon>Cetacea</taxon>
        <taxon>Mysticeti</taxon>
        <taxon>Balaenopteridae</taxon>
        <taxon>Balaenoptera</taxon>
    </lineage>
</organism>